<dbReference type="GO" id="GO:0000422">
    <property type="term" value="P:autophagy of mitochondrion"/>
    <property type="evidence" value="ECO:0007669"/>
    <property type="project" value="TreeGrafter"/>
</dbReference>
<evidence type="ECO:0000256" key="10">
    <source>
        <dbReference type="RuleBase" id="RU361201"/>
    </source>
</evidence>
<dbReference type="GO" id="GO:0000421">
    <property type="term" value="C:autophagosome membrane"/>
    <property type="evidence" value="ECO:0007669"/>
    <property type="project" value="TreeGrafter"/>
</dbReference>
<proteinExistence type="inferred from homology"/>
<dbReference type="GO" id="GO:0019776">
    <property type="term" value="F:Atg8-family ligase activity"/>
    <property type="evidence" value="ECO:0007669"/>
    <property type="project" value="TreeGrafter"/>
</dbReference>
<evidence type="ECO:0000256" key="1">
    <source>
        <dbReference type="ARBA" id="ARBA00004477"/>
    </source>
</evidence>
<dbReference type="AlphaFoldDB" id="A0A183DQY5"/>
<dbReference type="GO" id="GO:0034274">
    <property type="term" value="C:Atg12-Atg5-Atg16 complex"/>
    <property type="evidence" value="ECO:0007669"/>
    <property type="project" value="TreeGrafter"/>
</dbReference>
<dbReference type="InterPro" id="IPR029071">
    <property type="entry name" value="Ubiquitin-like_domsf"/>
</dbReference>
<dbReference type="GO" id="GO:0034045">
    <property type="term" value="C:phagophore assembly site membrane"/>
    <property type="evidence" value="ECO:0007669"/>
    <property type="project" value="TreeGrafter"/>
</dbReference>
<accession>A0A183DQY5</accession>
<keyword evidence="9" id="KW-0472">Membrane</keyword>
<keyword evidence="7" id="KW-1133">Transmembrane helix</keyword>
<evidence type="ECO:0000256" key="6">
    <source>
        <dbReference type="ARBA" id="ARBA00022919"/>
    </source>
</evidence>
<dbReference type="FunFam" id="3.10.20.90:FF:000150">
    <property type="entry name" value="Ubiquitin-like protein ATG12"/>
    <property type="match status" value="1"/>
</dbReference>
<evidence type="ECO:0000256" key="8">
    <source>
        <dbReference type="ARBA" id="ARBA00023006"/>
    </source>
</evidence>
<dbReference type="GO" id="GO:0006665">
    <property type="term" value="P:sphingolipid metabolic process"/>
    <property type="evidence" value="ECO:0007669"/>
    <property type="project" value="UniProtKB-KW"/>
</dbReference>
<keyword evidence="8 10" id="KW-0072">Autophagy</keyword>
<comment type="similarity">
    <text evidence="10">Belongs to the ATG12 family.</text>
</comment>
<evidence type="ECO:0000256" key="5">
    <source>
        <dbReference type="ARBA" id="ARBA00022824"/>
    </source>
</evidence>
<keyword evidence="5" id="KW-0256">Endoplasmic reticulum</keyword>
<dbReference type="GO" id="GO:0005789">
    <property type="term" value="C:endoplasmic reticulum membrane"/>
    <property type="evidence" value="ECO:0007669"/>
    <property type="project" value="UniProtKB-SubCell"/>
</dbReference>
<dbReference type="SUPFAM" id="SSF54236">
    <property type="entry name" value="Ubiquitin-like"/>
    <property type="match status" value="1"/>
</dbReference>
<dbReference type="EMBL" id="UYRT01078360">
    <property type="protein sequence ID" value="VDN18372.1"/>
    <property type="molecule type" value="Genomic_DNA"/>
</dbReference>
<evidence type="ECO:0000313" key="12">
    <source>
        <dbReference type="Proteomes" id="UP000271098"/>
    </source>
</evidence>
<name>A0A183DQY5_9BILA</name>
<evidence type="ECO:0000256" key="9">
    <source>
        <dbReference type="ARBA" id="ARBA00023136"/>
    </source>
</evidence>
<dbReference type="GO" id="GO:0097352">
    <property type="term" value="P:autophagosome maturation"/>
    <property type="evidence" value="ECO:0007669"/>
    <property type="project" value="TreeGrafter"/>
</dbReference>
<keyword evidence="12" id="KW-1185">Reference proteome</keyword>
<evidence type="ECO:0000256" key="4">
    <source>
        <dbReference type="ARBA" id="ARBA00022786"/>
    </source>
</evidence>
<dbReference type="OrthoDB" id="10003551at2759"/>
<reference evidence="11 12" key="2">
    <citation type="submission" date="2018-11" db="EMBL/GenBank/DDBJ databases">
        <authorList>
            <consortium name="Pathogen Informatics"/>
        </authorList>
    </citation>
    <scope>NUCLEOTIDE SEQUENCE [LARGE SCALE GENOMIC DNA]</scope>
</reference>
<keyword evidence="2 10" id="KW-1017">Isopeptide bond</keyword>
<evidence type="ECO:0000313" key="11">
    <source>
        <dbReference type="EMBL" id="VDN18372.1"/>
    </source>
</evidence>
<dbReference type="Gene3D" id="3.10.20.90">
    <property type="entry name" value="Phosphatidylinositol 3-kinase Catalytic Subunit, Chain A, domain 1"/>
    <property type="match status" value="1"/>
</dbReference>
<evidence type="ECO:0000313" key="13">
    <source>
        <dbReference type="WBParaSite" id="GPUH_0001113901-mRNA-1"/>
    </source>
</evidence>
<evidence type="ECO:0000256" key="2">
    <source>
        <dbReference type="ARBA" id="ARBA00022499"/>
    </source>
</evidence>
<dbReference type="Pfam" id="PF04110">
    <property type="entry name" value="APG12"/>
    <property type="match status" value="1"/>
</dbReference>
<keyword evidence="4 10" id="KW-0833">Ubl conjugation pathway</keyword>
<organism evidence="13">
    <name type="scientific">Gongylonema pulchrum</name>
    <dbReference type="NCBI Taxonomy" id="637853"/>
    <lineage>
        <taxon>Eukaryota</taxon>
        <taxon>Metazoa</taxon>
        <taxon>Ecdysozoa</taxon>
        <taxon>Nematoda</taxon>
        <taxon>Chromadorea</taxon>
        <taxon>Rhabditida</taxon>
        <taxon>Spirurina</taxon>
        <taxon>Spiruromorpha</taxon>
        <taxon>Spiruroidea</taxon>
        <taxon>Gongylonematidae</taxon>
        <taxon>Gongylonema</taxon>
    </lineage>
</organism>
<dbReference type="PANTHER" id="PTHR13385:SF0">
    <property type="entry name" value="UBIQUITIN-LIKE PROTEIN ATG12"/>
    <property type="match status" value="1"/>
</dbReference>
<dbReference type="GO" id="GO:0061723">
    <property type="term" value="P:glycophagy"/>
    <property type="evidence" value="ECO:0007669"/>
    <property type="project" value="TreeGrafter"/>
</dbReference>
<gene>
    <name evidence="11" type="ORF">GPUH_LOCUS11126</name>
</gene>
<dbReference type="InterPro" id="IPR024512">
    <property type="entry name" value="Ser_palmitoyltrfase_ssu-like"/>
</dbReference>
<reference evidence="13" key="1">
    <citation type="submission" date="2016-06" db="UniProtKB">
        <authorList>
            <consortium name="WormBaseParasite"/>
        </authorList>
    </citation>
    <scope>IDENTIFICATION</scope>
</reference>
<evidence type="ECO:0000256" key="3">
    <source>
        <dbReference type="ARBA" id="ARBA00022692"/>
    </source>
</evidence>
<keyword evidence="3" id="KW-0812">Transmembrane</keyword>
<dbReference type="InterPro" id="IPR007242">
    <property type="entry name" value="Atg12"/>
</dbReference>
<dbReference type="WBParaSite" id="GPUH_0001113901-mRNA-1">
    <property type="protein sequence ID" value="GPUH_0001113901-mRNA-1"/>
    <property type="gene ID" value="GPUH_0001113901"/>
</dbReference>
<dbReference type="Pfam" id="PF11779">
    <property type="entry name" value="SPT_ssu-like"/>
    <property type="match status" value="1"/>
</dbReference>
<protein>
    <recommendedName>
        <fullName evidence="10">Ubiquitin-like protein ATG12</fullName>
    </recommendedName>
</protein>
<evidence type="ECO:0000256" key="7">
    <source>
        <dbReference type="ARBA" id="ARBA00022989"/>
    </source>
</evidence>
<comment type="subunit">
    <text evidence="10">Forms a conjugate with ATG5.</text>
</comment>
<dbReference type="CDD" id="cd01612">
    <property type="entry name" value="Ubl_ATG12"/>
    <property type="match status" value="1"/>
</dbReference>
<keyword evidence="6" id="KW-0746">Sphingolipid metabolism</keyword>
<dbReference type="Proteomes" id="UP000271098">
    <property type="component" value="Unassembled WGS sequence"/>
</dbReference>
<comment type="subcellular location">
    <subcellularLocation>
        <location evidence="1">Endoplasmic reticulum membrane</location>
        <topology evidence="1">Multi-pass membrane protein</topology>
    </subcellularLocation>
</comment>
<dbReference type="GO" id="GO:0000045">
    <property type="term" value="P:autophagosome assembly"/>
    <property type="evidence" value="ECO:0007669"/>
    <property type="project" value="InterPro"/>
</dbReference>
<keyword evidence="6" id="KW-0443">Lipid metabolism</keyword>
<comment type="function">
    <text evidence="10">Ubiquitin-like protein involved in autophagic vesicle formation.</text>
</comment>
<sequence>MDKAVRKPFGYLFGKGNEGGTGGAALRWYYRQYFLVTGLYMLEPWERALFSCSLLALCAASMSESGKVEVLLKAVGDAPIMKQTKWTVDENKTVAELTIFLRAYLKLSNADSLLLYVNQCFAPWPDQTVRNLKECFAHGDSKLIINYSKTQAWG</sequence>
<dbReference type="GO" id="GO:0034727">
    <property type="term" value="P:piecemeal microautophagy of the nucleus"/>
    <property type="evidence" value="ECO:0007669"/>
    <property type="project" value="TreeGrafter"/>
</dbReference>
<dbReference type="PANTHER" id="PTHR13385">
    <property type="entry name" value="AUTOPHAGY PROTEIN 12"/>
    <property type="match status" value="1"/>
</dbReference>